<comment type="caution">
    <text evidence="1">The sequence shown here is derived from an EMBL/GenBank/DDBJ whole genome shotgun (WGS) entry which is preliminary data.</text>
</comment>
<dbReference type="Proteomes" id="UP000323632">
    <property type="component" value="Unassembled WGS sequence"/>
</dbReference>
<dbReference type="AlphaFoldDB" id="A0A5M6CHU5"/>
<sequence length="232" mass="26105">MRLRDSNYLNMALAVQKILSGHAEEVENRNVLPKKVDDMTKCIEAIQYHQAEAEEDSKGATQSKKNVAEEAVELALMLAGSAVEYAKEAKDAVKEAQFDVSLRDFNSVPGVVAVARLMELVKNLKAVSTALQEWDVTEAEIRELDTLTGQFNSQLADPREIIVIRKSHNDMVRQELSRLKKIIKSIDNLMSRFKDTKFLMEYVNARIVVEVGTRKGGKDKDDKPEGDEPKEL</sequence>
<name>A0A5M6CHU5_9BACT</name>
<evidence type="ECO:0000313" key="1">
    <source>
        <dbReference type="EMBL" id="KAA5534583.1"/>
    </source>
</evidence>
<gene>
    <name evidence="1" type="ORF">F0919_08150</name>
</gene>
<proteinExistence type="predicted"/>
<organism evidence="1 2">
    <name type="scientific">Taibaiella lutea</name>
    <dbReference type="NCBI Taxonomy" id="2608001"/>
    <lineage>
        <taxon>Bacteria</taxon>
        <taxon>Pseudomonadati</taxon>
        <taxon>Bacteroidota</taxon>
        <taxon>Chitinophagia</taxon>
        <taxon>Chitinophagales</taxon>
        <taxon>Chitinophagaceae</taxon>
        <taxon>Taibaiella</taxon>
    </lineage>
</organism>
<dbReference type="EMBL" id="VWSH01000002">
    <property type="protein sequence ID" value="KAA5534583.1"/>
    <property type="molecule type" value="Genomic_DNA"/>
</dbReference>
<accession>A0A5M6CHU5</accession>
<dbReference type="RefSeq" id="WP_150032263.1">
    <property type="nucleotide sequence ID" value="NZ_VWSH01000002.1"/>
</dbReference>
<protein>
    <submittedName>
        <fullName evidence="1">Uncharacterized protein</fullName>
    </submittedName>
</protein>
<evidence type="ECO:0000313" key="2">
    <source>
        <dbReference type="Proteomes" id="UP000323632"/>
    </source>
</evidence>
<keyword evidence="2" id="KW-1185">Reference proteome</keyword>
<reference evidence="1 2" key="1">
    <citation type="submission" date="2019-09" db="EMBL/GenBank/DDBJ databases">
        <title>Genome sequence and assembly of Taibaiella sp.</title>
        <authorList>
            <person name="Chhetri G."/>
        </authorList>
    </citation>
    <scope>NUCLEOTIDE SEQUENCE [LARGE SCALE GENOMIC DNA]</scope>
    <source>
        <strain evidence="1 2">KVB11</strain>
    </source>
</reference>